<evidence type="ECO:0000256" key="1">
    <source>
        <dbReference type="PIRSR" id="PIRSR016487-1"/>
    </source>
</evidence>
<reference evidence="3 4" key="1">
    <citation type="submission" date="2007-10" db="EMBL/GenBank/DDBJ databases">
        <title>Draft genome sequence of Dorea formicigenerans(ATCC 27755).</title>
        <authorList>
            <person name="Sudarsanam P."/>
            <person name="Ley R."/>
            <person name="Guruge J."/>
            <person name="Turnbaugh P.J."/>
            <person name="Mahowald M."/>
            <person name="Liep D."/>
            <person name="Gordon J."/>
        </authorList>
    </citation>
    <scope>NUCLEOTIDE SEQUENCE [LARGE SCALE GENOMIC DNA]</scope>
    <source>
        <strain evidence="3 4">ATCC 27755</strain>
    </source>
</reference>
<dbReference type="InterPro" id="IPR033469">
    <property type="entry name" value="CYTH-like_dom_sf"/>
</dbReference>
<accession>B0G372</accession>
<protein>
    <submittedName>
        <fullName evidence="3">Adenylate cyclase</fullName>
    </submittedName>
</protein>
<dbReference type="SUPFAM" id="SSF55154">
    <property type="entry name" value="CYTH-like phosphatases"/>
    <property type="match status" value="1"/>
</dbReference>
<dbReference type="PANTHER" id="PTHR40114">
    <property type="entry name" value="SLR0698 PROTEIN"/>
    <property type="match status" value="1"/>
</dbReference>
<dbReference type="Proteomes" id="UP000005359">
    <property type="component" value="Unassembled WGS sequence"/>
</dbReference>
<dbReference type="SMART" id="SM01118">
    <property type="entry name" value="CYTH"/>
    <property type="match status" value="1"/>
</dbReference>
<sequence length="156" mass="18529">MIMPWRYYNMEIERKYLIDTLPEDYQDYPCRHIEQAYLNTDPVIRIRKDNNKHELTYKSKGLMAREEYNLPLDEASYQHLLTKIDGRLIRKKRYMIPLNDSLTIELDVFEDDLAPLLLAEVEFPDEASALSFTPPEWFGTDVTFSSEYHNSTLSLK</sequence>
<dbReference type="InterPro" id="IPR023577">
    <property type="entry name" value="CYTH_domain"/>
</dbReference>
<organism evidence="3 4">
    <name type="scientific">Dorea formicigenerans ATCC 27755</name>
    <dbReference type="NCBI Taxonomy" id="411461"/>
    <lineage>
        <taxon>Bacteria</taxon>
        <taxon>Bacillati</taxon>
        <taxon>Bacillota</taxon>
        <taxon>Clostridia</taxon>
        <taxon>Lachnospirales</taxon>
        <taxon>Lachnospiraceae</taxon>
        <taxon>Dorea</taxon>
    </lineage>
</organism>
<dbReference type="EMBL" id="AAXA02000009">
    <property type="protein sequence ID" value="EDR48036.1"/>
    <property type="molecule type" value="Genomic_DNA"/>
</dbReference>
<dbReference type="PaxDb" id="411461-DORFOR_00693"/>
<dbReference type="Pfam" id="PF01928">
    <property type="entry name" value="CYTH"/>
    <property type="match status" value="1"/>
</dbReference>
<dbReference type="CDD" id="cd07761">
    <property type="entry name" value="CYTH-like_CthTTM-like"/>
    <property type="match status" value="1"/>
</dbReference>
<dbReference type="eggNOG" id="COG2954">
    <property type="taxonomic scope" value="Bacteria"/>
</dbReference>
<evidence type="ECO:0000313" key="4">
    <source>
        <dbReference type="Proteomes" id="UP000005359"/>
    </source>
</evidence>
<dbReference type="PROSITE" id="PS51707">
    <property type="entry name" value="CYTH"/>
    <property type="match status" value="1"/>
</dbReference>
<proteinExistence type="predicted"/>
<feature type="domain" description="CYTH" evidence="2">
    <location>
        <begin position="9"/>
        <end position="156"/>
    </location>
</feature>
<comment type="caution">
    <text evidence="3">The sequence shown here is derived from an EMBL/GenBank/DDBJ whole genome shotgun (WGS) entry which is preliminary data.</text>
</comment>
<dbReference type="STRING" id="411461.DORFOR_00693"/>
<dbReference type="Gene3D" id="2.40.320.10">
    <property type="entry name" value="Hypothetical Protein Pfu-838710-001"/>
    <property type="match status" value="1"/>
</dbReference>
<dbReference type="PIRSF" id="PIRSF016487">
    <property type="entry name" value="CYTH_UCP016487"/>
    <property type="match status" value="1"/>
</dbReference>
<reference evidence="3 4" key="2">
    <citation type="submission" date="2007-10" db="EMBL/GenBank/DDBJ databases">
        <authorList>
            <person name="Fulton L."/>
            <person name="Clifton S."/>
            <person name="Fulton B."/>
            <person name="Xu J."/>
            <person name="Minx P."/>
            <person name="Pepin K.H."/>
            <person name="Johnson M."/>
            <person name="Thiruvilangam P."/>
            <person name="Bhonagiri V."/>
            <person name="Nash W.E."/>
            <person name="Wang C."/>
            <person name="Mardis E.R."/>
            <person name="Wilson R.K."/>
        </authorList>
    </citation>
    <scope>NUCLEOTIDE SEQUENCE [LARGE SCALE GENOMIC DNA]</scope>
    <source>
        <strain evidence="3 4">ATCC 27755</strain>
    </source>
</reference>
<name>B0G372_9FIRM</name>
<evidence type="ECO:0000259" key="2">
    <source>
        <dbReference type="PROSITE" id="PS51707"/>
    </source>
</evidence>
<dbReference type="PANTHER" id="PTHR40114:SF1">
    <property type="entry name" value="SLR0698 PROTEIN"/>
    <property type="match status" value="1"/>
</dbReference>
<evidence type="ECO:0000313" key="3">
    <source>
        <dbReference type="EMBL" id="EDR48036.1"/>
    </source>
</evidence>
<feature type="active site" description="Proton acceptor" evidence="1">
    <location>
        <position position="37"/>
    </location>
</feature>
<dbReference type="InterPro" id="IPR012042">
    <property type="entry name" value="NeuTTM/CthTTM-like"/>
</dbReference>
<gene>
    <name evidence="3" type="ORF">DORFOR_00693</name>
</gene>
<dbReference type="AlphaFoldDB" id="B0G372"/>